<organism evidence="5 6">
    <name type="scientific">Castellaniella hirudinis</name>
    <dbReference type="NCBI Taxonomy" id="1144617"/>
    <lineage>
        <taxon>Bacteria</taxon>
        <taxon>Pseudomonadati</taxon>
        <taxon>Pseudomonadota</taxon>
        <taxon>Betaproteobacteria</taxon>
        <taxon>Burkholderiales</taxon>
        <taxon>Alcaligenaceae</taxon>
        <taxon>Castellaniella</taxon>
    </lineage>
</organism>
<dbReference type="InterPro" id="IPR000160">
    <property type="entry name" value="GGDEF_dom"/>
</dbReference>
<dbReference type="PANTHER" id="PTHR45138">
    <property type="entry name" value="REGULATORY COMPONENTS OF SENSORY TRANSDUCTION SYSTEM"/>
    <property type="match status" value="1"/>
</dbReference>
<proteinExistence type="predicted"/>
<dbReference type="GO" id="GO:0052621">
    <property type="term" value="F:diguanylate cyclase activity"/>
    <property type="evidence" value="ECO:0007669"/>
    <property type="project" value="UniProtKB-EC"/>
</dbReference>
<dbReference type="SUPFAM" id="SSF55073">
    <property type="entry name" value="Nucleotide cyclase"/>
    <property type="match status" value="1"/>
</dbReference>
<keyword evidence="3" id="KW-0812">Transmembrane</keyword>
<dbReference type="InterPro" id="IPR029787">
    <property type="entry name" value="Nucleotide_cyclase"/>
</dbReference>
<feature type="domain" description="GGDEF" evidence="4">
    <location>
        <begin position="376"/>
        <end position="517"/>
    </location>
</feature>
<evidence type="ECO:0000313" key="5">
    <source>
        <dbReference type="EMBL" id="MFC4296566.1"/>
    </source>
</evidence>
<gene>
    <name evidence="5" type="ORF">ACFO0J_00745</name>
</gene>
<comment type="caution">
    <text evidence="5">The sequence shown here is derived from an EMBL/GenBank/DDBJ whole genome shotgun (WGS) entry which is preliminary data.</text>
</comment>
<dbReference type="InterPro" id="IPR050469">
    <property type="entry name" value="Diguanylate_Cyclase"/>
</dbReference>
<dbReference type="EC" id="2.7.7.65" evidence="1"/>
<dbReference type="InterPro" id="IPR043128">
    <property type="entry name" value="Rev_trsase/Diguanyl_cyclase"/>
</dbReference>
<name>A0ABV8RWG5_9BURK</name>
<evidence type="ECO:0000256" key="1">
    <source>
        <dbReference type="ARBA" id="ARBA00012528"/>
    </source>
</evidence>
<dbReference type="PROSITE" id="PS50887">
    <property type="entry name" value="GGDEF"/>
    <property type="match status" value="1"/>
</dbReference>
<dbReference type="Pfam" id="PF00990">
    <property type="entry name" value="GGDEF"/>
    <property type="match status" value="1"/>
</dbReference>
<reference evidence="6" key="1">
    <citation type="journal article" date="2019" name="Int. J. Syst. Evol. Microbiol.">
        <title>The Global Catalogue of Microorganisms (GCM) 10K type strain sequencing project: providing services to taxonomists for standard genome sequencing and annotation.</title>
        <authorList>
            <consortium name="The Broad Institute Genomics Platform"/>
            <consortium name="The Broad Institute Genome Sequencing Center for Infectious Disease"/>
            <person name="Wu L."/>
            <person name="Ma J."/>
        </authorList>
    </citation>
    <scope>NUCLEOTIDE SEQUENCE [LARGE SCALE GENOMIC DNA]</scope>
    <source>
        <strain evidence="6">CGMCC 1.19029</strain>
    </source>
</reference>
<feature type="transmembrane region" description="Helical" evidence="3">
    <location>
        <begin position="309"/>
        <end position="329"/>
    </location>
</feature>
<dbReference type="NCBIfam" id="TIGR00254">
    <property type="entry name" value="GGDEF"/>
    <property type="match status" value="1"/>
</dbReference>
<evidence type="ECO:0000256" key="3">
    <source>
        <dbReference type="SAM" id="Phobius"/>
    </source>
</evidence>
<keyword evidence="3" id="KW-0472">Membrane</keyword>
<dbReference type="PANTHER" id="PTHR45138:SF9">
    <property type="entry name" value="DIGUANYLATE CYCLASE DGCM-RELATED"/>
    <property type="match status" value="1"/>
</dbReference>
<keyword evidence="6" id="KW-1185">Reference proteome</keyword>
<keyword evidence="5" id="KW-0808">Transferase</keyword>
<accession>A0ABV8RWG5</accession>
<evidence type="ECO:0000256" key="2">
    <source>
        <dbReference type="ARBA" id="ARBA00034247"/>
    </source>
</evidence>
<dbReference type="Gene3D" id="3.30.70.270">
    <property type="match status" value="1"/>
</dbReference>
<dbReference type="RefSeq" id="WP_376811152.1">
    <property type="nucleotide sequence ID" value="NZ_JBHSDY010000001.1"/>
</dbReference>
<sequence length="517" mass="57658">MKTAHHNLNPWLRSALWMVLVFGLLLIVGGCLIYQDIKERHQHQAEQELLLVNRLQLQILRAWRENRMADAQTLMGDVPFSRTVAHWRLSVAADLADEPALRDLIQGRLRLLREQSDYAAAYLVDTDGGLLLAPEGVASGHLAPAESAALRQALSRAQPETVEPHLNSAFAFPFFSLLAPVYFDDEPIAAVWMAVDVRTSLYPLIEKWPSASHTAESTLVIREEDQARVLSPLRDRLEAAPGLRIPLTRTDDPMVQAVTGMRGLFYAQDYRDQPVIAMASSVTGSPWYLVSKIDTQEALTSRWRELLRIATPIAAGLLCVWLALAYMQYKAWHRERALKRLLELQVRQDPLTGVANRLALDERLREDWHRTIRRGQPLSVLMIDVDDFKHYNDHYGHVTGDQCLQRVAQTIVSVASRATDLVARYGGEEFVVLLPDTSPDQAQALAHTLCAAVFDAALEHACSTHGQRVTVSIGVAGMTRGAVLNTGFDQARKALLERADAALYAAKHAGKNRVEMG</sequence>
<dbReference type="Proteomes" id="UP001595756">
    <property type="component" value="Unassembled WGS sequence"/>
</dbReference>
<dbReference type="PROSITE" id="PS51257">
    <property type="entry name" value="PROKAR_LIPOPROTEIN"/>
    <property type="match status" value="1"/>
</dbReference>
<keyword evidence="5" id="KW-0548">Nucleotidyltransferase</keyword>
<protein>
    <recommendedName>
        <fullName evidence="1">diguanylate cyclase</fullName>
        <ecNumber evidence="1">2.7.7.65</ecNumber>
    </recommendedName>
</protein>
<dbReference type="SMART" id="SM00267">
    <property type="entry name" value="GGDEF"/>
    <property type="match status" value="1"/>
</dbReference>
<evidence type="ECO:0000259" key="4">
    <source>
        <dbReference type="PROSITE" id="PS50887"/>
    </source>
</evidence>
<dbReference type="CDD" id="cd01949">
    <property type="entry name" value="GGDEF"/>
    <property type="match status" value="1"/>
</dbReference>
<keyword evidence="3" id="KW-1133">Transmembrane helix</keyword>
<feature type="transmembrane region" description="Helical" evidence="3">
    <location>
        <begin position="15"/>
        <end position="34"/>
    </location>
</feature>
<evidence type="ECO:0000313" key="6">
    <source>
        <dbReference type="Proteomes" id="UP001595756"/>
    </source>
</evidence>
<comment type="catalytic activity">
    <reaction evidence="2">
        <text>2 GTP = 3',3'-c-di-GMP + 2 diphosphate</text>
        <dbReference type="Rhea" id="RHEA:24898"/>
        <dbReference type="ChEBI" id="CHEBI:33019"/>
        <dbReference type="ChEBI" id="CHEBI:37565"/>
        <dbReference type="ChEBI" id="CHEBI:58805"/>
        <dbReference type="EC" id="2.7.7.65"/>
    </reaction>
</comment>
<dbReference type="EMBL" id="JBHSDY010000001">
    <property type="protein sequence ID" value="MFC4296566.1"/>
    <property type="molecule type" value="Genomic_DNA"/>
</dbReference>